<reference evidence="2" key="2">
    <citation type="journal article" date="2009" name="Genome Res.">
        <title>Comparative genomic analyses of the human fungal pathogens Coccidioides and their relatives.</title>
        <authorList>
            <person name="Sharpton T.J."/>
            <person name="Stajich J.E."/>
            <person name="Rounsley S.D."/>
            <person name="Gardner M.J."/>
            <person name="Wortman J.R."/>
            <person name="Jordar V.S."/>
            <person name="Maiti R."/>
            <person name="Kodira C.D."/>
            <person name="Neafsey D.E."/>
            <person name="Zeng Q."/>
            <person name="Hung C.-Y."/>
            <person name="McMahan C."/>
            <person name="Muszewska A."/>
            <person name="Grynberg M."/>
            <person name="Mandel M.A."/>
            <person name="Kellner E.M."/>
            <person name="Barker B.M."/>
            <person name="Galgiani J.N."/>
            <person name="Orbach M.J."/>
            <person name="Kirkland T.N."/>
            <person name="Cole G.T."/>
            <person name="Henn M.R."/>
            <person name="Birren B.W."/>
            <person name="Taylor J.W."/>
        </authorList>
    </citation>
    <scope>NUCLEOTIDE SEQUENCE [LARGE SCALE GENOMIC DNA]</scope>
    <source>
        <strain evidence="2">RMSCC 3488</strain>
    </source>
</reference>
<dbReference type="OrthoDB" id="1470350at2759"/>
<gene>
    <name evidence="1" type="ORF">CPAG_06148</name>
</gene>
<dbReference type="Gene3D" id="3.60.15.10">
    <property type="entry name" value="Ribonuclease Z/Hydroxyacylglutathione hydrolase-like"/>
    <property type="match status" value="1"/>
</dbReference>
<evidence type="ECO:0000313" key="2">
    <source>
        <dbReference type="Proteomes" id="UP000054567"/>
    </source>
</evidence>
<proteinExistence type="predicted"/>
<dbReference type="Proteomes" id="UP000054567">
    <property type="component" value="Unassembled WGS sequence"/>
</dbReference>
<dbReference type="InterPro" id="IPR041712">
    <property type="entry name" value="DHPS-like_MBL-fold"/>
</dbReference>
<dbReference type="GO" id="GO:0016740">
    <property type="term" value="F:transferase activity"/>
    <property type="evidence" value="ECO:0007669"/>
    <property type="project" value="TreeGrafter"/>
</dbReference>
<organism evidence="1 2">
    <name type="scientific">Coccidioides posadasii RMSCC 3488</name>
    <dbReference type="NCBI Taxonomy" id="454284"/>
    <lineage>
        <taxon>Eukaryota</taxon>
        <taxon>Fungi</taxon>
        <taxon>Dikarya</taxon>
        <taxon>Ascomycota</taxon>
        <taxon>Pezizomycotina</taxon>
        <taxon>Eurotiomycetes</taxon>
        <taxon>Eurotiomycetidae</taxon>
        <taxon>Onygenales</taxon>
        <taxon>Onygenaceae</taxon>
        <taxon>Coccidioides</taxon>
    </lineage>
</organism>
<dbReference type="CDD" id="cd07713">
    <property type="entry name" value="DHPS-like_MBL-fold"/>
    <property type="match status" value="1"/>
</dbReference>
<evidence type="ECO:0000313" key="1">
    <source>
        <dbReference type="EMBL" id="KMM69835.1"/>
    </source>
</evidence>
<dbReference type="VEuPathDB" id="FungiDB:CPAG_06148"/>
<reference evidence="2" key="3">
    <citation type="journal article" date="2010" name="Genome Res.">
        <title>Population genomic sequencing of Coccidioides fungi reveals recent hybridization and transposon control.</title>
        <authorList>
            <person name="Neafsey D.E."/>
            <person name="Barker B.M."/>
            <person name="Sharpton T.J."/>
            <person name="Stajich J.E."/>
            <person name="Park D.J."/>
            <person name="Whiston E."/>
            <person name="Hung C.-Y."/>
            <person name="McMahan C."/>
            <person name="White J."/>
            <person name="Sykes S."/>
            <person name="Heiman D."/>
            <person name="Young S."/>
            <person name="Zeng Q."/>
            <person name="Abouelleil A."/>
            <person name="Aftuck L."/>
            <person name="Bessette D."/>
            <person name="Brown A."/>
            <person name="FitzGerald M."/>
            <person name="Lui A."/>
            <person name="Macdonald J.P."/>
            <person name="Priest M."/>
            <person name="Orbach M.J."/>
            <person name="Galgiani J.N."/>
            <person name="Kirkland T.N."/>
            <person name="Cole G.T."/>
            <person name="Birren B.W."/>
            <person name="Henn M.R."/>
            <person name="Taylor J.W."/>
            <person name="Rounsley S.D."/>
        </authorList>
    </citation>
    <scope>NUCLEOTIDE SEQUENCE [LARGE SCALE GENOMIC DNA]</scope>
    <source>
        <strain evidence="2">RMSCC 3488</strain>
    </source>
</reference>
<dbReference type="AlphaFoldDB" id="A0A0J6FK89"/>
<dbReference type="InterPro" id="IPR052926">
    <property type="entry name" value="Metallo-beta-lactamase_dom"/>
</dbReference>
<dbReference type="SUPFAM" id="SSF56281">
    <property type="entry name" value="Metallo-hydrolase/oxidoreductase"/>
    <property type="match status" value="1"/>
</dbReference>
<accession>A0A0J6FK89</accession>
<name>A0A0J6FK89_COCPO</name>
<protein>
    <submittedName>
        <fullName evidence="1">Uncharacterized protein</fullName>
    </submittedName>
</protein>
<reference evidence="1 2" key="1">
    <citation type="submission" date="2007-06" db="EMBL/GenBank/DDBJ databases">
        <title>The Genome Sequence of Coccidioides posadasii RMSCC_3488.</title>
        <authorList>
            <consortium name="Coccidioides Genome Resources Consortium"/>
            <consortium name="The Broad Institute Genome Sequencing Platform"/>
            <person name="Henn M.R."/>
            <person name="Sykes S."/>
            <person name="Young S."/>
            <person name="Jaffe D."/>
            <person name="Berlin A."/>
            <person name="Alvarez P."/>
            <person name="Butler J."/>
            <person name="Gnerre S."/>
            <person name="Grabherr M."/>
            <person name="Mauceli E."/>
            <person name="Brockman W."/>
            <person name="Kodira C."/>
            <person name="Alvarado L."/>
            <person name="Zeng Q."/>
            <person name="Crawford M."/>
            <person name="Antoine C."/>
            <person name="Devon K."/>
            <person name="Galgiani J."/>
            <person name="Orsborn K."/>
            <person name="Lewis M.L."/>
            <person name="Nusbaum C."/>
            <person name="Galagan J."/>
            <person name="Birren B."/>
        </authorList>
    </citation>
    <scope>NUCLEOTIDE SEQUENCE [LARGE SCALE GENOMIC DNA]</scope>
    <source>
        <strain evidence="1 2">RMSCC 3488</strain>
    </source>
</reference>
<dbReference type="PANTHER" id="PTHR13754">
    <property type="entry name" value="METALLO-BETA-LACTAMASE SUPERFAMILY PROTEIN"/>
    <property type="match status" value="1"/>
</dbReference>
<dbReference type="EMBL" id="DS268112">
    <property type="protein sequence ID" value="KMM69835.1"/>
    <property type="molecule type" value="Genomic_DNA"/>
</dbReference>
<sequence>MTLVEVDSLEIVVIVDNELDVMSPPPPDTVQATGLMGNIALESQYDLHHRGDASKELRMDSICCSAHGLSVMITATRGDVRHTILFDTGPEESVWERNVKRLRADISTIERIQLSHWHRDHSGGMLRAIQMIRDAQAANGRSGQDLVVDLHEARPDYRGFSIGSEIISLEADPTFEEIEDAGAKVEKTTSPHTVLDGMFLISGEIPRITEYETGLAHAVRFDKSTGQWDKDEIIADERLLACNLKDKGLVIFTGCSHAGVVNASRHAVDLAGKNIPAYAIFGGYHLAGSEAAQIEATVKDLKALNPKILLPGHCSGWRVKYEIEKEMPGRLVPPSVGAKLTF</sequence>
<dbReference type="PANTHER" id="PTHR13754:SF13">
    <property type="entry name" value="METALLO-BETA-LACTAMASE SUPERFAMILY PROTEIN (AFU_ORTHOLOGUE AFUA_3G07630)"/>
    <property type="match status" value="1"/>
</dbReference>
<dbReference type="InterPro" id="IPR036866">
    <property type="entry name" value="RibonucZ/Hydroxyglut_hydro"/>
</dbReference>